<dbReference type="CDD" id="cd03885">
    <property type="entry name" value="M20_CPDG2"/>
    <property type="match status" value="1"/>
</dbReference>
<dbReference type="Pfam" id="PF07687">
    <property type="entry name" value="M20_dimer"/>
    <property type="match status" value="1"/>
</dbReference>
<dbReference type="Proteomes" id="UP000266089">
    <property type="component" value="Unassembled WGS sequence"/>
</dbReference>
<dbReference type="EMBL" id="QWKX01000021">
    <property type="protein sequence ID" value="RIH77847.1"/>
    <property type="molecule type" value="Genomic_DNA"/>
</dbReference>
<dbReference type="AlphaFoldDB" id="A0A399DZW8"/>
<keyword evidence="5" id="KW-0121">Carboxypeptidase</keyword>
<dbReference type="GO" id="GO:0004180">
    <property type="term" value="F:carboxypeptidase activity"/>
    <property type="evidence" value="ECO:0007669"/>
    <property type="project" value="UniProtKB-KW"/>
</dbReference>
<evidence type="ECO:0000313" key="5">
    <source>
        <dbReference type="EMBL" id="RIH77847.1"/>
    </source>
</evidence>
<evidence type="ECO:0000256" key="2">
    <source>
        <dbReference type="ARBA" id="ARBA00022801"/>
    </source>
</evidence>
<dbReference type="InterPro" id="IPR050072">
    <property type="entry name" value="Peptidase_M20A"/>
</dbReference>
<dbReference type="InterPro" id="IPR002933">
    <property type="entry name" value="Peptidase_M20"/>
</dbReference>
<dbReference type="Pfam" id="PF01546">
    <property type="entry name" value="Peptidase_M20"/>
    <property type="match status" value="1"/>
</dbReference>
<dbReference type="GO" id="GO:0046872">
    <property type="term" value="F:metal ion binding"/>
    <property type="evidence" value="ECO:0007669"/>
    <property type="project" value="UniProtKB-KW"/>
</dbReference>
<gene>
    <name evidence="5" type="primary">cpg2</name>
    <name evidence="5" type="ORF">Mcate_01104</name>
</gene>
<feature type="active site" evidence="3">
    <location>
        <position position="80"/>
    </location>
</feature>
<dbReference type="SUPFAM" id="SSF55031">
    <property type="entry name" value="Bacterial exopeptidase dimerisation domain"/>
    <property type="match status" value="1"/>
</dbReference>
<feature type="active site" description="Proton acceptor" evidence="3">
    <location>
        <position position="139"/>
    </location>
</feature>
<dbReference type="InterPro" id="IPR011650">
    <property type="entry name" value="Peptidase_M20_dimer"/>
</dbReference>
<dbReference type="Gene3D" id="3.40.630.10">
    <property type="entry name" value="Zn peptidases"/>
    <property type="match status" value="1"/>
</dbReference>
<evidence type="ECO:0000256" key="3">
    <source>
        <dbReference type="PIRSR" id="PIRSR037238-1"/>
    </source>
</evidence>
<dbReference type="PANTHER" id="PTHR43808:SF9">
    <property type="entry name" value="BLL0789 PROTEIN"/>
    <property type="match status" value="1"/>
</dbReference>
<evidence type="ECO:0000256" key="1">
    <source>
        <dbReference type="ARBA" id="ARBA00022723"/>
    </source>
</evidence>
<reference evidence="5 6" key="1">
    <citation type="submission" date="2018-08" db="EMBL/GenBank/DDBJ databases">
        <title>Meiothermus cateniformans JCM 15151 genome sequencing project.</title>
        <authorList>
            <person name="Da Costa M.S."/>
            <person name="Albuquerque L."/>
            <person name="Raposo P."/>
            <person name="Froufe H.J.C."/>
            <person name="Barroso C.S."/>
            <person name="Egas C."/>
        </authorList>
    </citation>
    <scope>NUCLEOTIDE SEQUENCE [LARGE SCALE GENOMIC DNA]</scope>
    <source>
        <strain evidence="5 6">JCM 15151</strain>
    </source>
</reference>
<name>A0A399DZW8_9DEIN</name>
<dbReference type="PANTHER" id="PTHR43808">
    <property type="entry name" value="ACETYLORNITHINE DEACETYLASE"/>
    <property type="match status" value="1"/>
</dbReference>
<sequence>MKPIEYLQPQLPAILQDLEAIVTLEAPSHDLPGLARVADWIAAQFAPLGSLKREETPNGPLLRVGIPGTGKKALVLCHFDTVHPVGAFAVPWKIEGERAYGPGVYDMKGNIVQLLWALRTNQALGLGLPALELLFTPDEEVGSTASRPAIEAAALRNDLVLVLEAPMGNGDLKVARKGVGQYRLTAHGKPAHQGVEPEKGVNAIVELAHQVLRVEALQDWDKGTTLGPNVIKGGTTSNVVAATAWVEIDLRVWTMAEAERVEKALRALQPVLPGATLSLEGGLNRPPMEPSPASLELFEMARRIGAELGLQLGPGRVGGGSDGNFTAALGVPTLDGLGLFGEAAHQLSENVYIPQIPARIALLCGILHELSR</sequence>
<evidence type="ECO:0000259" key="4">
    <source>
        <dbReference type="Pfam" id="PF07687"/>
    </source>
</evidence>
<dbReference type="SUPFAM" id="SSF53187">
    <property type="entry name" value="Zn-dependent exopeptidases"/>
    <property type="match status" value="1"/>
</dbReference>
<dbReference type="EC" id="3.4.17.11" evidence="5"/>
<feature type="domain" description="Peptidase M20 dimerisation" evidence="4">
    <location>
        <begin position="174"/>
        <end position="267"/>
    </location>
</feature>
<dbReference type="Gene3D" id="3.30.70.360">
    <property type="match status" value="1"/>
</dbReference>
<keyword evidence="2 5" id="KW-0378">Hydrolase</keyword>
<dbReference type="RefSeq" id="WP_027887696.1">
    <property type="nucleotide sequence ID" value="NZ_JBHSXZ010000047.1"/>
</dbReference>
<keyword evidence="5" id="KW-0645">Protease</keyword>
<evidence type="ECO:0000313" key="6">
    <source>
        <dbReference type="Proteomes" id="UP000266089"/>
    </source>
</evidence>
<proteinExistence type="predicted"/>
<accession>A0A399DZW8</accession>
<protein>
    <submittedName>
        <fullName evidence="5">Carboxypeptidase G2</fullName>
        <ecNumber evidence="5">3.4.17.11</ecNumber>
    </submittedName>
</protein>
<dbReference type="InterPro" id="IPR017150">
    <property type="entry name" value="Pept_M20_glutamate_carboxypep"/>
</dbReference>
<dbReference type="InterPro" id="IPR036264">
    <property type="entry name" value="Bact_exopeptidase_dim_dom"/>
</dbReference>
<organism evidence="5 6">
    <name type="scientific">Meiothermus taiwanensis</name>
    <dbReference type="NCBI Taxonomy" id="172827"/>
    <lineage>
        <taxon>Bacteria</taxon>
        <taxon>Thermotogati</taxon>
        <taxon>Deinococcota</taxon>
        <taxon>Deinococci</taxon>
        <taxon>Thermales</taxon>
        <taxon>Thermaceae</taxon>
        <taxon>Meiothermus</taxon>
    </lineage>
</organism>
<keyword evidence="1" id="KW-0479">Metal-binding</keyword>
<dbReference type="PIRSF" id="PIRSF037238">
    <property type="entry name" value="Carboxypeptidase_G2"/>
    <property type="match status" value="1"/>
</dbReference>
<dbReference type="OrthoDB" id="9783294at2"/>
<comment type="caution">
    <text evidence="5">The sequence shown here is derived from an EMBL/GenBank/DDBJ whole genome shotgun (WGS) entry which is preliminary data.</text>
</comment>